<feature type="domain" description="Heparinase II/III-like C-terminal" evidence="2">
    <location>
        <begin position="319"/>
        <end position="579"/>
    </location>
</feature>
<keyword evidence="4" id="KW-1185">Reference proteome</keyword>
<reference evidence="3 4" key="1">
    <citation type="submission" date="2016-10" db="EMBL/GenBank/DDBJ databases">
        <authorList>
            <person name="de Groot N.N."/>
        </authorList>
    </citation>
    <scope>NUCLEOTIDE SEQUENCE [LARGE SCALE GENOMIC DNA]</scope>
    <source>
        <strain evidence="3 4">DSM 25294</strain>
    </source>
</reference>
<sequence length="606" mass="65965">MLRAGDAYRIKGAAAAAMEHVEGTPSWQERRVRLMNRLHARRAARTQPATGFVSRPEPRMIGGFSKGRQLAAGNFLFAGHLAEAPGASMWDLDMPSPRFEAELHGFRWLDDLAAVGDAKARAKGQEWTWEWIARYGRGAGPGWTPDLVGRRLIRWISHALFLLQGRNPEQSRVFFGALAAQTTFLGRRWQVAAPGLPRFEALAGLIYASLSLTGQERFAAPAIKALSKECEARIDAEGGLPTRNPEELLEVFSLLIWAAQAMMDIGKRPKKPLENAVLRMAPTLRALRHADGALARFHGGSRGMEGRLDNALAASGIRPETHEGLAMGFARLAAGRSSVIIDAALPPSGEASVNAHASTLAFELTSGRRPVIVNCGPGATFGETWRRAGRATPSHSTLCIDGFSSSRLGVVGLGRGKRGEILHDLPTEVRVQQTANPEALHVLAGHDGYVATHGLTHVRELTLTRDGRTLEGVDTLGAMTETDQETFERHMTEAQLQGVPYSIRFHLHPDVDATLDMGGSAVSMALVSGEIWVLRYTGPADLSLEPSVYLEPGRLKPRASRQIVLSGRVLDGASRIDWTLAKAQDTPQAIRDVIRNDDEHLKDEEI</sequence>
<dbReference type="Gene3D" id="2.70.98.70">
    <property type="match status" value="1"/>
</dbReference>
<dbReference type="STRING" id="571298.SAMN04488026_104422"/>
<evidence type="ECO:0000256" key="1">
    <source>
        <dbReference type="ARBA" id="ARBA00004196"/>
    </source>
</evidence>
<dbReference type="AlphaFoldDB" id="A0A1G9CQV0"/>
<accession>A0A1G9CQV0</accession>
<evidence type="ECO:0000313" key="4">
    <source>
        <dbReference type="Proteomes" id="UP000199382"/>
    </source>
</evidence>
<evidence type="ECO:0000259" key="2">
    <source>
        <dbReference type="Pfam" id="PF07940"/>
    </source>
</evidence>
<dbReference type="GO" id="GO:0030313">
    <property type="term" value="C:cell envelope"/>
    <property type="evidence" value="ECO:0007669"/>
    <property type="project" value="UniProtKB-SubCell"/>
</dbReference>
<dbReference type="InterPro" id="IPR012480">
    <property type="entry name" value="Hepar_II_III_C"/>
</dbReference>
<gene>
    <name evidence="3" type="ORF">SAMN04488026_104422</name>
</gene>
<dbReference type="Proteomes" id="UP000199382">
    <property type="component" value="Unassembled WGS sequence"/>
</dbReference>
<organism evidence="3 4">
    <name type="scientific">Aliiruegeria lutimaris</name>
    <dbReference type="NCBI Taxonomy" id="571298"/>
    <lineage>
        <taxon>Bacteria</taxon>
        <taxon>Pseudomonadati</taxon>
        <taxon>Pseudomonadota</taxon>
        <taxon>Alphaproteobacteria</taxon>
        <taxon>Rhodobacterales</taxon>
        <taxon>Roseobacteraceae</taxon>
        <taxon>Aliiruegeria</taxon>
    </lineage>
</organism>
<comment type="subcellular location">
    <subcellularLocation>
        <location evidence="1">Cell envelope</location>
    </subcellularLocation>
</comment>
<protein>
    <submittedName>
        <fullName evidence="3">Uncharacterized conserved protein, heparinase superfamily</fullName>
    </submittedName>
</protein>
<dbReference type="Gene3D" id="1.50.10.100">
    <property type="entry name" value="Chondroitin AC/alginate lyase"/>
    <property type="match status" value="1"/>
</dbReference>
<evidence type="ECO:0000313" key="3">
    <source>
        <dbReference type="EMBL" id="SDK54073.1"/>
    </source>
</evidence>
<dbReference type="Pfam" id="PF07940">
    <property type="entry name" value="Hepar_II_III_C"/>
    <property type="match status" value="1"/>
</dbReference>
<proteinExistence type="predicted"/>
<dbReference type="InterPro" id="IPR008929">
    <property type="entry name" value="Chondroitin_lyas"/>
</dbReference>
<dbReference type="GO" id="GO:0016829">
    <property type="term" value="F:lyase activity"/>
    <property type="evidence" value="ECO:0007669"/>
    <property type="project" value="InterPro"/>
</dbReference>
<dbReference type="EMBL" id="FNEK01000044">
    <property type="protein sequence ID" value="SDK54073.1"/>
    <property type="molecule type" value="Genomic_DNA"/>
</dbReference>
<name>A0A1G9CQV0_9RHOB</name>